<organism evidence="2 3">
    <name type="scientific">Immersiella caudata</name>
    <dbReference type="NCBI Taxonomy" id="314043"/>
    <lineage>
        <taxon>Eukaryota</taxon>
        <taxon>Fungi</taxon>
        <taxon>Dikarya</taxon>
        <taxon>Ascomycota</taxon>
        <taxon>Pezizomycotina</taxon>
        <taxon>Sordariomycetes</taxon>
        <taxon>Sordariomycetidae</taxon>
        <taxon>Sordariales</taxon>
        <taxon>Lasiosphaeriaceae</taxon>
        <taxon>Immersiella</taxon>
    </lineage>
</organism>
<dbReference type="Pfam" id="PF10295">
    <property type="entry name" value="DUF2406"/>
    <property type="match status" value="1"/>
</dbReference>
<name>A0AA39XF02_9PEZI</name>
<accession>A0AA39XF02</accession>
<feature type="compositionally biased region" description="Low complexity" evidence="1">
    <location>
        <begin position="15"/>
        <end position="39"/>
    </location>
</feature>
<feature type="compositionally biased region" description="Basic residues" evidence="1">
    <location>
        <begin position="436"/>
        <end position="446"/>
    </location>
</feature>
<proteinExistence type="predicted"/>
<feature type="compositionally biased region" description="Polar residues" evidence="1">
    <location>
        <begin position="331"/>
        <end position="345"/>
    </location>
</feature>
<feature type="region of interest" description="Disordered" evidence="1">
    <location>
        <begin position="1"/>
        <end position="105"/>
    </location>
</feature>
<dbReference type="AlphaFoldDB" id="A0AA39XF02"/>
<evidence type="ECO:0000313" key="3">
    <source>
        <dbReference type="Proteomes" id="UP001175000"/>
    </source>
</evidence>
<protein>
    <submittedName>
        <fullName evidence="2">Uncharacterized protein</fullName>
    </submittedName>
</protein>
<dbReference type="Proteomes" id="UP001175000">
    <property type="component" value="Unassembled WGS sequence"/>
</dbReference>
<dbReference type="SUPFAM" id="SSF81995">
    <property type="entry name" value="beta-sandwich domain of Sec23/24"/>
    <property type="match status" value="1"/>
</dbReference>
<feature type="region of interest" description="Disordered" evidence="1">
    <location>
        <begin position="172"/>
        <end position="446"/>
    </location>
</feature>
<keyword evidence="3" id="KW-1185">Reference proteome</keyword>
<evidence type="ECO:0000313" key="2">
    <source>
        <dbReference type="EMBL" id="KAK0632441.1"/>
    </source>
</evidence>
<feature type="compositionally biased region" description="Basic and acidic residues" evidence="1">
    <location>
        <begin position="140"/>
        <end position="154"/>
    </location>
</feature>
<feature type="region of interest" description="Disordered" evidence="1">
    <location>
        <begin position="127"/>
        <end position="154"/>
    </location>
</feature>
<reference evidence="2" key="1">
    <citation type="submission" date="2023-06" db="EMBL/GenBank/DDBJ databases">
        <title>Genome-scale phylogeny and comparative genomics of the fungal order Sordariales.</title>
        <authorList>
            <consortium name="Lawrence Berkeley National Laboratory"/>
            <person name="Hensen N."/>
            <person name="Bonometti L."/>
            <person name="Westerberg I."/>
            <person name="Brannstrom I.O."/>
            <person name="Guillou S."/>
            <person name="Cros-Aarteil S."/>
            <person name="Calhoun S."/>
            <person name="Haridas S."/>
            <person name="Kuo A."/>
            <person name="Mondo S."/>
            <person name="Pangilinan J."/>
            <person name="Riley R."/>
            <person name="Labutti K."/>
            <person name="Andreopoulos B."/>
            <person name="Lipzen A."/>
            <person name="Chen C."/>
            <person name="Yanf M."/>
            <person name="Daum C."/>
            <person name="Ng V."/>
            <person name="Clum A."/>
            <person name="Steindorff A."/>
            <person name="Ohm R."/>
            <person name="Martin F."/>
            <person name="Silar P."/>
            <person name="Natvig D."/>
            <person name="Lalanne C."/>
            <person name="Gautier V."/>
            <person name="Ament-Velasquez S.L."/>
            <person name="Kruys A."/>
            <person name="Hutchinson M.I."/>
            <person name="Powell A.J."/>
            <person name="Barry K."/>
            <person name="Miller A.N."/>
            <person name="Grigoriev I.V."/>
            <person name="Debuchy R."/>
            <person name="Gladieux P."/>
            <person name="Thoren M.H."/>
            <person name="Johannesson H."/>
        </authorList>
    </citation>
    <scope>NUCLEOTIDE SEQUENCE</scope>
    <source>
        <strain evidence="2">CBS 606.72</strain>
    </source>
</reference>
<sequence length="446" mass="48691">MATSNDLPPPPSAPPHQYQYQQQQYQQQQQQQYQQQFQQIPPQHLPPKQTSTAPPKPAAQTRKSRSFSFRSDKSHGSGTHKTDLHETSAEKEAKRLHGKADPTLAMNEAEPAEVAATVKSSLAPLRSIQHKDAYGNPIADPDKSNPTRSRWERPLDTIRSFEAAIDGQYSSRRSMLRSDSESVAWGNKRNSYYAGGSRQLLRNKARPALTVTGIDGGGGRFSHDSYYGSRPPSMMYGSRPDGSSSQHDLRQGGPGQRDNYYDQQGPGGSYPPAPHNQGRRGYPRMSSEPPPFAPGYRQQGNGEYAIPPNHRSYETVASASGSGSSAAEPSGYQTDPTSSDNSSVERVQAPPKPQQPTNDYGIGFSPSSTYQPPAFTVGYQPNGPNGGANGYRPVGASPTYGSAPPPVPQKGPMPIARKPTAEHVQQRPAPPEKRKSWFSRRFSKHG</sequence>
<dbReference type="PANTHER" id="PTHR28186">
    <property type="entry name" value="MEIOTICALLY UP-REGULATED GENE 9 PROTEIN"/>
    <property type="match status" value="1"/>
</dbReference>
<evidence type="ECO:0000256" key="1">
    <source>
        <dbReference type="SAM" id="MobiDB-lite"/>
    </source>
</evidence>
<gene>
    <name evidence="2" type="ORF">B0T14DRAFT_33184</name>
</gene>
<dbReference type="InterPro" id="IPR018809">
    <property type="entry name" value="DUF2406"/>
</dbReference>
<dbReference type="PANTHER" id="PTHR28186:SF1">
    <property type="entry name" value="MEIOTICALLY UP-REGULATED GENE 9 PROTEIN"/>
    <property type="match status" value="1"/>
</dbReference>
<comment type="caution">
    <text evidence="2">The sequence shown here is derived from an EMBL/GenBank/DDBJ whole genome shotgun (WGS) entry which is preliminary data.</text>
</comment>
<dbReference type="EMBL" id="JAULSU010000001">
    <property type="protein sequence ID" value="KAK0632441.1"/>
    <property type="molecule type" value="Genomic_DNA"/>
</dbReference>
<feature type="compositionally biased region" description="Basic and acidic residues" evidence="1">
    <location>
        <begin position="419"/>
        <end position="435"/>
    </location>
</feature>
<feature type="compositionally biased region" description="Basic and acidic residues" evidence="1">
    <location>
        <begin position="70"/>
        <end position="100"/>
    </location>
</feature>
<feature type="compositionally biased region" description="Low complexity" evidence="1">
    <location>
        <begin position="317"/>
        <end position="327"/>
    </location>
</feature>